<evidence type="ECO:0000259" key="2">
    <source>
        <dbReference type="Pfam" id="PF01425"/>
    </source>
</evidence>
<accession>A0A4D7ARG8</accession>
<sequence>MSEPLWSRSAADLLPDLRSGVLKAETLMQAVLDQVASRNGPVNAFAHVDAEGALAAARRADRDLADGRTPGPLHGIPFSVKDLLAVEGMPLEYASEAFAGEVSGEDALAVSRLRRAGALVFAKSTTPEFGHKVLTDSPRQGVSRNPWNPALSCGGSSGGAAIAAAMGFGPLHVSTDGAGSGRIPASCCGIVGLKPTWSAVPHETTTDLFGSLTCIGQMGRTVGDVTMMFNAMKGPDPRDPWSHGGSFEPVVLPEDPLAALRGLRLRYVPTTVNRWVDPDIEAAVGAAVDRLLAAGAEQVAMPDDLAIDTGSALVLMRAYQHARFGSLLDEFGSRMDGTARLGLTPQPETQTYARLAAATRARTDIFRDVERLFDGADIFITPTVAYPALPVGQAADEPLVVNGTSHGLLRDAWYPYTIPYNASGHPAISIPCGLSSGGVPIGLQIAGRWHDEARLLAVAAALEALQPWAGRWAPLAGKGQAS</sequence>
<dbReference type="Pfam" id="PF01425">
    <property type="entry name" value="Amidase"/>
    <property type="match status" value="1"/>
</dbReference>
<dbReference type="PANTHER" id="PTHR11895">
    <property type="entry name" value="TRANSAMIDASE"/>
    <property type="match status" value="1"/>
</dbReference>
<dbReference type="RefSeq" id="WP_136959420.1">
    <property type="nucleotide sequence ID" value="NZ_CP039690.1"/>
</dbReference>
<dbReference type="KEGG" id="pstg:E8M01_06705"/>
<dbReference type="InterPro" id="IPR036928">
    <property type="entry name" value="AS_sf"/>
</dbReference>
<organism evidence="3 4">
    <name type="scientific">Phreatobacter stygius</name>
    <dbReference type="NCBI Taxonomy" id="1940610"/>
    <lineage>
        <taxon>Bacteria</taxon>
        <taxon>Pseudomonadati</taxon>
        <taxon>Pseudomonadota</taxon>
        <taxon>Alphaproteobacteria</taxon>
        <taxon>Hyphomicrobiales</taxon>
        <taxon>Phreatobacteraceae</taxon>
        <taxon>Phreatobacter</taxon>
    </lineage>
</organism>
<reference evidence="3 4" key="1">
    <citation type="submission" date="2019-04" db="EMBL/GenBank/DDBJ databases">
        <title>Phreatobacter aquaticus sp. nov.</title>
        <authorList>
            <person name="Choi A."/>
        </authorList>
    </citation>
    <scope>NUCLEOTIDE SEQUENCE [LARGE SCALE GENOMIC DNA]</scope>
    <source>
        <strain evidence="3 4">KCTC 52518</strain>
    </source>
</reference>
<dbReference type="AlphaFoldDB" id="A0A4D7ARG8"/>
<dbReference type="EMBL" id="CP039690">
    <property type="protein sequence ID" value="QCI63964.1"/>
    <property type="molecule type" value="Genomic_DNA"/>
</dbReference>
<gene>
    <name evidence="3" type="ORF">E8M01_06705</name>
</gene>
<dbReference type="Proteomes" id="UP000298781">
    <property type="component" value="Chromosome"/>
</dbReference>
<dbReference type="InterPro" id="IPR000120">
    <property type="entry name" value="Amidase"/>
</dbReference>
<proteinExistence type="inferred from homology"/>
<dbReference type="OrthoDB" id="9777859at2"/>
<dbReference type="PANTHER" id="PTHR11895:SF7">
    <property type="entry name" value="GLUTAMYL-TRNA(GLN) AMIDOTRANSFERASE SUBUNIT A, MITOCHONDRIAL"/>
    <property type="match status" value="1"/>
</dbReference>
<dbReference type="GO" id="GO:0003824">
    <property type="term" value="F:catalytic activity"/>
    <property type="evidence" value="ECO:0007669"/>
    <property type="project" value="InterPro"/>
</dbReference>
<dbReference type="SUPFAM" id="SSF75304">
    <property type="entry name" value="Amidase signature (AS) enzymes"/>
    <property type="match status" value="1"/>
</dbReference>
<evidence type="ECO:0000313" key="4">
    <source>
        <dbReference type="Proteomes" id="UP000298781"/>
    </source>
</evidence>
<feature type="domain" description="Amidase" evidence="2">
    <location>
        <begin position="27"/>
        <end position="456"/>
    </location>
</feature>
<comment type="similarity">
    <text evidence="1">Belongs to the amidase family.</text>
</comment>
<dbReference type="Gene3D" id="3.90.1300.10">
    <property type="entry name" value="Amidase signature (AS) domain"/>
    <property type="match status" value="1"/>
</dbReference>
<evidence type="ECO:0000313" key="3">
    <source>
        <dbReference type="EMBL" id="QCI63964.1"/>
    </source>
</evidence>
<name>A0A4D7ARG8_9HYPH</name>
<protein>
    <submittedName>
        <fullName evidence="3">Amidase</fullName>
    </submittedName>
</protein>
<keyword evidence="4" id="KW-1185">Reference proteome</keyword>
<dbReference type="InterPro" id="IPR023631">
    <property type="entry name" value="Amidase_dom"/>
</dbReference>
<evidence type="ECO:0000256" key="1">
    <source>
        <dbReference type="ARBA" id="ARBA00009199"/>
    </source>
</evidence>